<evidence type="ECO:0000256" key="2">
    <source>
        <dbReference type="SAM" id="Phobius"/>
    </source>
</evidence>
<sequence>MQAAQPHSRSPSPASTLAIDSLQEEKEDRRNRSHEGTIHAIPVPIGRPKGHDLEASLPDTASIWRTRILWALLIMFAIALTTGITVDVVMYRNRKVQLSDDGT</sequence>
<dbReference type="InParanoid" id="A0A165KHQ0"/>
<accession>A0A165KHQ0</accession>
<feature type="region of interest" description="Disordered" evidence="1">
    <location>
        <begin position="1"/>
        <end position="52"/>
    </location>
</feature>
<gene>
    <name evidence="3" type="ORF">EXIGLDRAFT_733487</name>
</gene>
<proteinExistence type="predicted"/>
<evidence type="ECO:0000313" key="4">
    <source>
        <dbReference type="Proteomes" id="UP000077266"/>
    </source>
</evidence>
<name>A0A165KHQ0_EXIGL</name>
<protein>
    <submittedName>
        <fullName evidence="3">Uncharacterized protein</fullName>
    </submittedName>
</protein>
<keyword evidence="2" id="KW-0812">Transmembrane</keyword>
<feature type="transmembrane region" description="Helical" evidence="2">
    <location>
        <begin position="68"/>
        <end position="89"/>
    </location>
</feature>
<keyword evidence="4" id="KW-1185">Reference proteome</keyword>
<dbReference type="AlphaFoldDB" id="A0A165KHQ0"/>
<evidence type="ECO:0000256" key="1">
    <source>
        <dbReference type="SAM" id="MobiDB-lite"/>
    </source>
</evidence>
<keyword evidence="2" id="KW-0472">Membrane</keyword>
<feature type="compositionally biased region" description="Polar residues" evidence="1">
    <location>
        <begin position="1"/>
        <end position="15"/>
    </location>
</feature>
<dbReference type="Proteomes" id="UP000077266">
    <property type="component" value="Unassembled WGS sequence"/>
</dbReference>
<dbReference type="EMBL" id="KV425944">
    <property type="protein sequence ID" value="KZV96351.1"/>
    <property type="molecule type" value="Genomic_DNA"/>
</dbReference>
<feature type="compositionally biased region" description="Basic and acidic residues" evidence="1">
    <location>
        <begin position="23"/>
        <end position="37"/>
    </location>
</feature>
<organism evidence="3 4">
    <name type="scientific">Exidia glandulosa HHB12029</name>
    <dbReference type="NCBI Taxonomy" id="1314781"/>
    <lineage>
        <taxon>Eukaryota</taxon>
        <taxon>Fungi</taxon>
        <taxon>Dikarya</taxon>
        <taxon>Basidiomycota</taxon>
        <taxon>Agaricomycotina</taxon>
        <taxon>Agaricomycetes</taxon>
        <taxon>Auriculariales</taxon>
        <taxon>Exidiaceae</taxon>
        <taxon>Exidia</taxon>
    </lineage>
</organism>
<evidence type="ECO:0000313" key="3">
    <source>
        <dbReference type="EMBL" id="KZV96351.1"/>
    </source>
</evidence>
<reference evidence="3 4" key="1">
    <citation type="journal article" date="2016" name="Mol. Biol. Evol.">
        <title>Comparative Genomics of Early-Diverging Mushroom-Forming Fungi Provides Insights into the Origins of Lignocellulose Decay Capabilities.</title>
        <authorList>
            <person name="Nagy L.G."/>
            <person name="Riley R."/>
            <person name="Tritt A."/>
            <person name="Adam C."/>
            <person name="Daum C."/>
            <person name="Floudas D."/>
            <person name="Sun H."/>
            <person name="Yadav J.S."/>
            <person name="Pangilinan J."/>
            <person name="Larsson K.H."/>
            <person name="Matsuura K."/>
            <person name="Barry K."/>
            <person name="Labutti K."/>
            <person name="Kuo R."/>
            <person name="Ohm R.A."/>
            <person name="Bhattacharya S.S."/>
            <person name="Shirouzu T."/>
            <person name="Yoshinaga Y."/>
            <person name="Martin F.M."/>
            <person name="Grigoriev I.V."/>
            <person name="Hibbett D.S."/>
        </authorList>
    </citation>
    <scope>NUCLEOTIDE SEQUENCE [LARGE SCALE GENOMIC DNA]</scope>
    <source>
        <strain evidence="3 4">HHB12029</strain>
    </source>
</reference>
<keyword evidence="2" id="KW-1133">Transmembrane helix</keyword>